<dbReference type="Gene3D" id="1.10.4160.10">
    <property type="entry name" value="Hydantoin permease"/>
    <property type="match status" value="1"/>
</dbReference>
<evidence type="ECO:0000256" key="1">
    <source>
        <dbReference type="ARBA" id="ARBA00004141"/>
    </source>
</evidence>
<keyword evidence="5 6" id="KW-0472">Membrane</keyword>
<dbReference type="InterPro" id="IPR030191">
    <property type="entry name" value="CodB"/>
</dbReference>
<accession>A0A449ISA0</accession>
<dbReference type="GO" id="GO:0005886">
    <property type="term" value="C:plasma membrane"/>
    <property type="evidence" value="ECO:0007669"/>
    <property type="project" value="TreeGrafter"/>
</dbReference>
<evidence type="ECO:0000256" key="2">
    <source>
        <dbReference type="ARBA" id="ARBA00008974"/>
    </source>
</evidence>
<feature type="transmembrane region" description="Helical" evidence="6">
    <location>
        <begin position="250"/>
        <end position="273"/>
    </location>
</feature>
<comment type="similarity">
    <text evidence="2">Belongs to the purine-cytosine permease (2.A.39) family.</text>
</comment>
<evidence type="ECO:0000313" key="7">
    <source>
        <dbReference type="EMBL" id="VFB22314.1"/>
    </source>
</evidence>
<dbReference type="EMBL" id="CAACYJ010000040">
    <property type="protein sequence ID" value="VFB22314.1"/>
    <property type="molecule type" value="Genomic_DNA"/>
</dbReference>
<evidence type="ECO:0000256" key="6">
    <source>
        <dbReference type="SAM" id="Phobius"/>
    </source>
</evidence>
<feature type="transmembrane region" description="Helical" evidence="6">
    <location>
        <begin position="36"/>
        <end position="55"/>
    </location>
</feature>
<feature type="transmembrane region" description="Helical" evidence="6">
    <location>
        <begin position="148"/>
        <end position="166"/>
    </location>
</feature>
<evidence type="ECO:0000313" key="8">
    <source>
        <dbReference type="Proteomes" id="UP000330809"/>
    </source>
</evidence>
<proteinExistence type="inferred from homology"/>
<gene>
    <name evidence="7" type="ORF">NCTC10754_05002</name>
</gene>
<dbReference type="PANTHER" id="PTHR30569:SF0">
    <property type="entry name" value="CYTOSINE PERMEASE"/>
    <property type="match status" value="1"/>
</dbReference>
<dbReference type="GO" id="GO:0015209">
    <property type="term" value="F:cytosine transmembrane transporter activity"/>
    <property type="evidence" value="ECO:0007669"/>
    <property type="project" value="InterPro"/>
</dbReference>
<dbReference type="Proteomes" id="UP000330809">
    <property type="component" value="Unassembled WGS sequence"/>
</dbReference>
<feature type="transmembrane region" description="Helical" evidence="6">
    <location>
        <begin position="106"/>
        <end position="128"/>
    </location>
</feature>
<protein>
    <submittedName>
        <fullName evidence="7">Cytosine/purines uracil thiamine allantoin permease</fullName>
    </submittedName>
</protein>
<evidence type="ECO:0000256" key="4">
    <source>
        <dbReference type="ARBA" id="ARBA00022989"/>
    </source>
</evidence>
<feature type="transmembrane region" description="Helical" evidence="6">
    <location>
        <begin position="435"/>
        <end position="456"/>
    </location>
</feature>
<feature type="transmembrane region" description="Helical" evidence="6">
    <location>
        <begin position="178"/>
        <end position="195"/>
    </location>
</feature>
<reference evidence="7 8" key="1">
    <citation type="submission" date="2019-02" db="EMBL/GenBank/DDBJ databases">
        <authorList>
            <consortium name="Pathogen Informatics"/>
        </authorList>
    </citation>
    <scope>NUCLEOTIDE SEQUENCE [LARGE SCALE GENOMIC DNA]</scope>
    <source>
        <strain evidence="7 8">3012STDY7103891</strain>
    </source>
</reference>
<evidence type="ECO:0000256" key="3">
    <source>
        <dbReference type="ARBA" id="ARBA00022692"/>
    </source>
</evidence>
<feature type="transmembrane region" description="Helical" evidence="6">
    <location>
        <begin position="342"/>
        <end position="360"/>
    </location>
</feature>
<dbReference type="InterPro" id="IPR001248">
    <property type="entry name" value="Pur-cyt_permease"/>
</dbReference>
<feature type="transmembrane region" description="Helical" evidence="6">
    <location>
        <begin position="366"/>
        <end position="388"/>
    </location>
</feature>
<keyword evidence="3 6" id="KW-0812">Transmembrane</keyword>
<feature type="transmembrane region" description="Helical" evidence="6">
    <location>
        <begin position="409"/>
        <end position="429"/>
    </location>
</feature>
<comment type="subcellular location">
    <subcellularLocation>
        <location evidence="1">Membrane</location>
        <topology evidence="1">Multi-pass membrane protein</topology>
    </subcellularLocation>
</comment>
<feature type="transmembrane region" description="Helical" evidence="6">
    <location>
        <begin position="67"/>
        <end position="86"/>
    </location>
</feature>
<name>A0A449ISA0_PSEFR</name>
<organism evidence="7 8">
    <name type="scientific">Pseudomonas fragi</name>
    <dbReference type="NCBI Taxonomy" id="296"/>
    <lineage>
        <taxon>Bacteria</taxon>
        <taxon>Pseudomonadati</taxon>
        <taxon>Pseudomonadota</taxon>
        <taxon>Gammaproteobacteria</taxon>
        <taxon>Pseudomonadales</taxon>
        <taxon>Pseudomonadaceae</taxon>
        <taxon>Pseudomonas</taxon>
    </lineage>
</organism>
<feature type="transmembrane region" description="Helical" evidence="6">
    <location>
        <begin position="293"/>
        <end position="321"/>
    </location>
</feature>
<feature type="transmembrane region" description="Helical" evidence="6">
    <location>
        <begin position="215"/>
        <end position="238"/>
    </location>
</feature>
<dbReference type="Pfam" id="PF02133">
    <property type="entry name" value="Transp_cyt_pur"/>
    <property type="match status" value="1"/>
</dbReference>
<sequence>MSKLKEWFQGPQDISNTEAVEDYAVGRVPAHYRWPIPAIILVLLGNSTAMFWFILGADLSFQVGWPTMLWPLAYMFIVATVIGAVVMKLASNEGLSLNLLTRGLGFGYMGSAFTSLIYGVNFVFYFIFEGTIVSHAIANHLGVAVDSPGGIAIFAVLGLIAIFFVWRGMSSLQFLQTWGVPLFIALFAFCIYQLTNNYEIVGPTGWLPNGTVDESKIWIVMSMANGQIVFQGLIATDYGRFAKPGITHKGTTVIMLGMLIPVLPILLAGALLAHTLLPHIPTDAITNSMDPGYVFPAIMGLLGVVFAVMTQIRINVINLYSGSIALSNTMDMAFNFRPGRQWWMLLVWVLGVILYSVNVLQYMTTFLAITGILTNTWVFIILADYLICRRLLNLAPSDFVEYRKEYLTSWNPCGVFSLIVGVAIGAAGVLGAYPIYYASFISMIVGPILHVAASIATRGSFYFDTFPPDVKTNWKPNAEYKGPRPEVDAGLVAS</sequence>
<dbReference type="PANTHER" id="PTHR30569">
    <property type="entry name" value="CYTOSINE TRANSPORTER CODB"/>
    <property type="match status" value="1"/>
</dbReference>
<keyword evidence="4 6" id="KW-1133">Transmembrane helix</keyword>
<dbReference type="RefSeq" id="WP_133145130.1">
    <property type="nucleotide sequence ID" value="NZ_CAACYJ010000040.1"/>
</dbReference>
<evidence type="ECO:0000256" key="5">
    <source>
        <dbReference type="ARBA" id="ARBA00023136"/>
    </source>
</evidence>
<dbReference type="AlphaFoldDB" id="A0A449ISA0"/>